<protein>
    <submittedName>
        <fullName evidence="1">Uncharacterized protein</fullName>
    </submittedName>
</protein>
<sequence>MESVISKILLIAATLVIIGAVVWNQLTPSVQTKGGEVQKQITSTKVAP</sequence>
<proteinExistence type="predicted"/>
<organism evidence="1 2">
    <name type="scientific">Bacillus cereus ISP2954</name>
    <dbReference type="NCBI Taxonomy" id="1053215"/>
    <lineage>
        <taxon>Bacteria</taxon>
        <taxon>Bacillati</taxon>
        <taxon>Bacillota</taxon>
        <taxon>Bacilli</taxon>
        <taxon>Bacillales</taxon>
        <taxon>Bacillaceae</taxon>
        <taxon>Bacillus</taxon>
        <taxon>Bacillus cereus group</taxon>
    </lineage>
</organism>
<accession>A0A9W5VBI8</accession>
<reference evidence="1 2" key="1">
    <citation type="submission" date="2012-12" db="EMBL/GenBank/DDBJ databases">
        <title>The Genome Sequence of Bacillus cereus ISP2954.</title>
        <authorList>
            <consortium name="The Broad Institute Genome Sequencing Platform"/>
            <consortium name="The Broad Institute Genome Sequencing Center for Infectious Disease"/>
            <person name="Feldgarden M."/>
            <person name="Van der Auwera G.A."/>
            <person name="Mahillon J."/>
            <person name="Duprez V."/>
            <person name="Timmery S."/>
            <person name="Mattelet C."/>
            <person name="Dierick K."/>
            <person name="Sun M."/>
            <person name="Yu Z."/>
            <person name="Zhu L."/>
            <person name="Hu X."/>
            <person name="Shank E.B."/>
            <person name="Swiecicka I."/>
            <person name="Hansen B.M."/>
            <person name="Andrup L."/>
            <person name="Walker B."/>
            <person name="Young S.K."/>
            <person name="Zeng Q."/>
            <person name="Gargeya S."/>
            <person name="Fitzgerald M."/>
            <person name="Haas B."/>
            <person name="Abouelleil A."/>
            <person name="Alvarado L."/>
            <person name="Arachchi H.M."/>
            <person name="Berlin A.M."/>
            <person name="Chapman S.B."/>
            <person name="Dewar J."/>
            <person name="Goldberg J."/>
            <person name="Griggs A."/>
            <person name="Gujja S."/>
            <person name="Hansen M."/>
            <person name="Howarth C."/>
            <person name="Imamovic A."/>
            <person name="Larimer J."/>
            <person name="McCowan C."/>
            <person name="Murphy C."/>
            <person name="Neiman D."/>
            <person name="Pearson M."/>
            <person name="Priest M."/>
            <person name="Roberts A."/>
            <person name="Saif S."/>
            <person name="Shea T."/>
            <person name="Sisk P."/>
            <person name="Sykes S."/>
            <person name="Wortman J."/>
            <person name="Nusbaum C."/>
            <person name="Birren B."/>
        </authorList>
    </citation>
    <scope>NUCLEOTIDE SEQUENCE [LARGE SCALE GENOMIC DNA]</scope>
    <source>
        <strain evidence="1 2">ISP2954</strain>
    </source>
</reference>
<evidence type="ECO:0000313" key="1">
    <source>
        <dbReference type="EMBL" id="EOP49291.1"/>
    </source>
</evidence>
<dbReference type="Proteomes" id="UP000013989">
    <property type="component" value="Unassembled WGS sequence"/>
</dbReference>
<gene>
    <name evidence="1" type="ORF">IGU_06046</name>
</gene>
<comment type="caution">
    <text evidence="1">The sequence shown here is derived from an EMBL/GenBank/DDBJ whole genome shotgun (WGS) entry which is preliminary data.</text>
</comment>
<evidence type="ECO:0000313" key="2">
    <source>
        <dbReference type="Proteomes" id="UP000013989"/>
    </source>
</evidence>
<dbReference type="EMBL" id="AHEJ01000137">
    <property type="protein sequence ID" value="EOP49291.1"/>
    <property type="molecule type" value="Genomic_DNA"/>
</dbReference>
<dbReference type="AlphaFoldDB" id="A0A9W5VBI8"/>
<dbReference type="RefSeq" id="WP_000446561.1">
    <property type="nucleotide sequence ID" value="NZ_KB976785.1"/>
</dbReference>
<name>A0A9W5VBI8_BACCE</name>